<feature type="compositionally biased region" description="Basic and acidic residues" evidence="2">
    <location>
        <begin position="625"/>
        <end position="638"/>
    </location>
</feature>
<dbReference type="InterPro" id="IPR016024">
    <property type="entry name" value="ARM-type_fold"/>
</dbReference>
<feature type="region of interest" description="Disordered" evidence="2">
    <location>
        <begin position="903"/>
        <end position="956"/>
    </location>
</feature>
<dbReference type="EMBL" id="JAACJP010000001">
    <property type="protein sequence ID" value="KAF5388455.1"/>
    <property type="molecule type" value="Genomic_DNA"/>
</dbReference>
<protein>
    <recommendedName>
        <fullName evidence="5">Protein EFR3</fullName>
    </recommendedName>
</protein>
<dbReference type="AlphaFoldDB" id="A0A8H5HSL2"/>
<feature type="compositionally biased region" description="Low complexity" evidence="2">
    <location>
        <begin position="600"/>
        <end position="609"/>
    </location>
</feature>
<evidence type="ECO:0000313" key="4">
    <source>
        <dbReference type="Proteomes" id="UP000565441"/>
    </source>
</evidence>
<dbReference type="SUPFAM" id="SSF48371">
    <property type="entry name" value="ARM repeat"/>
    <property type="match status" value="1"/>
</dbReference>
<comment type="caution">
    <text evidence="3">The sequence shown here is derived from an EMBL/GenBank/DDBJ whole genome shotgun (WGS) entry which is preliminary data.</text>
</comment>
<name>A0A8H5HSL2_9AGAR</name>
<evidence type="ECO:0000256" key="2">
    <source>
        <dbReference type="SAM" id="MobiDB-lite"/>
    </source>
</evidence>
<dbReference type="Proteomes" id="UP000565441">
    <property type="component" value="Unassembled WGS sequence"/>
</dbReference>
<feature type="compositionally biased region" description="Polar residues" evidence="2">
    <location>
        <begin position="915"/>
        <end position="927"/>
    </location>
</feature>
<accession>A0A8H5HSL2</accession>
<reference evidence="3 4" key="1">
    <citation type="journal article" date="2020" name="ISME J.">
        <title>Uncovering the hidden diversity of litter-decomposition mechanisms in mushroom-forming fungi.</title>
        <authorList>
            <person name="Floudas D."/>
            <person name="Bentzer J."/>
            <person name="Ahren D."/>
            <person name="Johansson T."/>
            <person name="Persson P."/>
            <person name="Tunlid A."/>
        </authorList>
    </citation>
    <scope>NUCLEOTIDE SEQUENCE [LARGE SCALE GENOMIC DNA]</scope>
    <source>
        <strain evidence="3 4">CBS 661.87</strain>
    </source>
</reference>
<dbReference type="PANTHER" id="PTHR47766:SF1">
    <property type="entry name" value="PROTEIN EFR3"/>
    <property type="match status" value="1"/>
</dbReference>
<organism evidence="3 4">
    <name type="scientific">Tricholomella constricta</name>
    <dbReference type="NCBI Taxonomy" id="117010"/>
    <lineage>
        <taxon>Eukaryota</taxon>
        <taxon>Fungi</taxon>
        <taxon>Dikarya</taxon>
        <taxon>Basidiomycota</taxon>
        <taxon>Agaricomycotina</taxon>
        <taxon>Agaricomycetes</taxon>
        <taxon>Agaricomycetidae</taxon>
        <taxon>Agaricales</taxon>
        <taxon>Tricholomatineae</taxon>
        <taxon>Lyophyllaceae</taxon>
        <taxon>Tricholomella</taxon>
    </lineage>
</organism>
<dbReference type="PANTHER" id="PTHR47766">
    <property type="entry name" value="PROTEIN EFR3"/>
    <property type="match status" value="1"/>
</dbReference>
<feature type="region of interest" description="Disordered" evidence="2">
    <location>
        <begin position="968"/>
        <end position="989"/>
    </location>
</feature>
<keyword evidence="4" id="KW-1185">Reference proteome</keyword>
<evidence type="ECO:0000313" key="3">
    <source>
        <dbReference type="EMBL" id="KAF5388455.1"/>
    </source>
</evidence>
<proteinExistence type="inferred from homology"/>
<dbReference type="OrthoDB" id="274691at2759"/>
<dbReference type="GO" id="GO:0072659">
    <property type="term" value="P:protein localization to plasma membrane"/>
    <property type="evidence" value="ECO:0007669"/>
    <property type="project" value="InterPro"/>
</dbReference>
<dbReference type="InterPro" id="IPR039786">
    <property type="entry name" value="EFR3"/>
</dbReference>
<feature type="region of interest" description="Disordered" evidence="2">
    <location>
        <begin position="600"/>
        <end position="647"/>
    </location>
</feature>
<dbReference type="InterPro" id="IPR049150">
    <property type="entry name" value="EFR3_HEAT-like_rpt"/>
</dbReference>
<evidence type="ECO:0000256" key="1">
    <source>
        <dbReference type="ARBA" id="ARBA00010216"/>
    </source>
</evidence>
<dbReference type="Pfam" id="PF21072">
    <property type="entry name" value="EFR3"/>
    <property type="match status" value="1"/>
</dbReference>
<comment type="similarity">
    <text evidence="1">Belongs to the EFR3 family.</text>
</comment>
<gene>
    <name evidence="3" type="ORF">D9615_000535</name>
</gene>
<evidence type="ECO:0008006" key="5">
    <source>
        <dbReference type="Google" id="ProtNLM"/>
    </source>
</evidence>
<sequence length="989" mass="106880">MHHLFTPNHVQLLKSCYPPASALLTAGPNYSPNSQELSRLTYYASNHPGKLTKLGTELEKRVKNETRKARAGNIRTRASLLISLSIIRALATECRRDIALLSSSLVACIDVTLAEVPTDLEVVARAASVFTAWTTYTDGHLIGTDSSLTNDYQSALRRFSQLSCSSIADREVRNRTRLIGFAALTGALNSEALYNDLTQFRAQVSTIMRPILITLLETEIDTLDEQAAAAKGEPSSPYLEEFRTRPAIERRAASIHVHIDGDNGPSMAEVSNASLRALFSLIGHANSPQIGFIMHSAVDSIEEAQAWGNLHHCCWLTHKMVEWSQYQYRYAVPTWLVERLCRSQETPSSPAYYSVLAEMATTVFASPTPLVNLSTSDIASNLINLLLRRTESDPDDPLLPALIECISSLGRHVYYSDQIQDLAGELINRIVVVEVQGVLSRGKAGSAKSRTQAVRCLLAALLGLIQAAEKSEVADVSNASGYGPASTPAETFKKEIAASGRVSRRTAVPPDIWQDTISLLCDDDYMVRADYSDALIFYLSEEMPKHGDATADGKRLSEGPLSQALKINLLLHAGNYGTKFLHAIHAYLYILATSSTLGLSSSSSTSPSHSTHDGSPHLNVVPPSPEEHHEANEGDESAKSQIVGRPSLSALQGPRARKVNVVKRLLDQSQPGLSTSASAHLADYALILDVLTTIHEELPVRGLLTGIPMLLALDNVVSNAQDPGNAATIQRVEAIREVIAKVWLVLGGVWNAPELVELAETALACGPSSLPTVPRSNLVAHLPPRHAVEFSQSRAATIPWSGIDVKAALAALTACPGVHQATGLDREGLMRRLSTRWTAELALRDSVERSSSFENTVRGDGLAPLLKISPALMHIENISQQSLARSTRGVGVADLRGALEGRSSMSNPALARPASISTLEHAPSTTDGGLRLTQTRSRSRNKKRSTPSGSGEVRDVLNRLGIGKQNGSLLKASFPSLQKSNQRAPPYKS</sequence>